<sequence>MNGVIHISDTDQDITTIDSKYVQQHMANERTFLAWVRTGIAMVGVGFLAAGFGFNSTAYDRMAHIAAIIIGVTSLVSGILIILCSASAYHRKRNQINLQTFQASTKLIRFLTLMLLVIGLALAVLLYVLLFPAWQV</sequence>
<dbReference type="PATRIC" id="fig|1705561.3.peg.5929"/>
<gene>
    <name evidence="8" type="ORF">AMS66_28135</name>
</gene>
<evidence type="ECO:0000256" key="4">
    <source>
        <dbReference type="ARBA" id="ARBA00022989"/>
    </source>
</evidence>
<feature type="domain" description="DUF202" evidence="7">
    <location>
        <begin position="24"/>
        <end position="94"/>
    </location>
</feature>
<evidence type="ECO:0000313" key="8">
    <source>
        <dbReference type="EMBL" id="KOY13571.1"/>
    </source>
</evidence>
<dbReference type="InterPro" id="IPR003807">
    <property type="entry name" value="DUF202"/>
</dbReference>
<keyword evidence="2" id="KW-1003">Cell membrane</keyword>
<dbReference type="AlphaFoldDB" id="A0A0N0C2Y7"/>
<evidence type="ECO:0000256" key="3">
    <source>
        <dbReference type="ARBA" id="ARBA00022692"/>
    </source>
</evidence>
<evidence type="ECO:0000256" key="2">
    <source>
        <dbReference type="ARBA" id="ARBA00022475"/>
    </source>
</evidence>
<dbReference type="OrthoDB" id="582337at2"/>
<dbReference type="Pfam" id="PF02656">
    <property type="entry name" value="DUF202"/>
    <property type="match status" value="1"/>
</dbReference>
<organism evidence="8 9">
    <name type="scientific">Paenibacillus xylanivorans</name>
    <dbReference type="NCBI Taxonomy" id="1705561"/>
    <lineage>
        <taxon>Bacteria</taxon>
        <taxon>Bacillati</taxon>
        <taxon>Bacillota</taxon>
        <taxon>Bacilli</taxon>
        <taxon>Bacillales</taxon>
        <taxon>Paenibacillaceae</taxon>
        <taxon>Paenibacillus</taxon>
    </lineage>
</organism>
<comment type="caution">
    <text evidence="8">The sequence shown here is derived from an EMBL/GenBank/DDBJ whole genome shotgun (WGS) entry which is preliminary data.</text>
</comment>
<feature type="transmembrane region" description="Helical" evidence="6">
    <location>
        <begin position="110"/>
        <end position="134"/>
    </location>
</feature>
<keyword evidence="4 6" id="KW-1133">Transmembrane helix</keyword>
<name>A0A0N0C2Y7_9BACL</name>
<dbReference type="PANTHER" id="PTHR34187">
    <property type="entry name" value="FGR18P"/>
    <property type="match status" value="1"/>
</dbReference>
<protein>
    <recommendedName>
        <fullName evidence="7">DUF202 domain-containing protein</fullName>
    </recommendedName>
</protein>
<keyword evidence="5 6" id="KW-0472">Membrane</keyword>
<keyword evidence="9" id="KW-1185">Reference proteome</keyword>
<accession>A0A0N0C2Y7</accession>
<evidence type="ECO:0000256" key="6">
    <source>
        <dbReference type="SAM" id="Phobius"/>
    </source>
</evidence>
<reference evidence="8 9" key="1">
    <citation type="submission" date="2015-08" db="EMBL/GenBank/DDBJ databases">
        <title>Draft genome sequence of cellulolytic and xylanolytic Paenibacillus sp. A59, isolated from a decaying forest soil from Patagonia, Argentina.</title>
        <authorList>
            <person name="Ghio S."/>
            <person name="Caceres A.M."/>
            <person name="Talia P."/>
            <person name="Grasso D."/>
            <person name="Campos E."/>
        </authorList>
    </citation>
    <scope>NUCLEOTIDE SEQUENCE [LARGE SCALE GENOMIC DNA]</scope>
    <source>
        <strain evidence="8 9">A59</strain>
    </source>
</reference>
<dbReference type="PANTHER" id="PTHR34187:SF2">
    <property type="entry name" value="DUF202 DOMAIN-CONTAINING PROTEIN"/>
    <property type="match status" value="1"/>
</dbReference>
<proteinExistence type="predicted"/>
<comment type="subcellular location">
    <subcellularLocation>
        <location evidence="1">Cell membrane</location>
        <topology evidence="1">Multi-pass membrane protein</topology>
    </subcellularLocation>
</comment>
<dbReference type="EMBL" id="LITU01000081">
    <property type="protein sequence ID" value="KOY13571.1"/>
    <property type="molecule type" value="Genomic_DNA"/>
</dbReference>
<dbReference type="InterPro" id="IPR052053">
    <property type="entry name" value="IM_YidH-like"/>
</dbReference>
<feature type="transmembrane region" description="Helical" evidence="6">
    <location>
        <begin position="32"/>
        <end position="53"/>
    </location>
</feature>
<dbReference type="RefSeq" id="WP_053783893.1">
    <property type="nucleotide sequence ID" value="NZ_LITU01000081.1"/>
</dbReference>
<dbReference type="Proteomes" id="UP000037688">
    <property type="component" value="Unassembled WGS sequence"/>
</dbReference>
<evidence type="ECO:0000259" key="7">
    <source>
        <dbReference type="Pfam" id="PF02656"/>
    </source>
</evidence>
<feature type="transmembrane region" description="Helical" evidence="6">
    <location>
        <begin position="65"/>
        <end position="89"/>
    </location>
</feature>
<evidence type="ECO:0000256" key="5">
    <source>
        <dbReference type="ARBA" id="ARBA00023136"/>
    </source>
</evidence>
<dbReference type="GO" id="GO:0005886">
    <property type="term" value="C:plasma membrane"/>
    <property type="evidence" value="ECO:0007669"/>
    <property type="project" value="UniProtKB-SubCell"/>
</dbReference>
<evidence type="ECO:0000313" key="9">
    <source>
        <dbReference type="Proteomes" id="UP000037688"/>
    </source>
</evidence>
<evidence type="ECO:0000256" key="1">
    <source>
        <dbReference type="ARBA" id="ARBA00004651"/>
    </source>
</evidence>
<keyword evidence="3 6" id="KW-0812">Transmembrane</keyword>